<dbReference type="GO" id="GO:0009253">
    <property type="term" value="P:peptidoglycan catabolic process"/>
    <property type="evidence" value="ECO:0007669"/>
    <property type="project" value="InterPro"/>
</dbReference>
<evidence type="ECO:0000313" key="8">
    <source>
        <dbReference type="Proteomes" id="UP000247973"/>
    </source>
</evidence>
<dbReference type="PANTHER" id="PTHR30404:SF0">
    <property type="entry name" value="N-ACETYLMURAMOYL-L-ALANINE AMIDASE AMIC"/>
    <property type="match status" value="1"/>
</dbReference>
<proteinExistence type="predicted"/>
<reference evidence="7 8" key="1">
    <citation type="submission" date="2018-03" db="EMBL/GenBank/DDBJ databases">
        <title>Genomic Encyclopedia of Archaeal and Bacterial Type Strains, Phase II (KMG-II): from individual species to whole genera.</title>
        <authorList>
            <person name="Goeker M."/>
        </authorList>
    </citation>
    <scope>NUCLEOTIDE SEQUENCE [LARGE SCALE GENOMIC DNA]</scope>
    <source>
        <strain evidence="7 8">DSM 100214</strain>
    </source>
</reference>
<feature type="compositionally biased region" description="Basic and acidic residues" evidence="4">
    <location>
        <begin position="270"/>
        <end position="290"/>
    </location>
</feature>
<feature type="chain" id="PRO_5016166598" description="N-acetylmuramoyl-L-alanine amidase" evidence="5">
    <location>
        <begin position="22"/>
        <end position="447"/>
    </location>
</feature>
<comment type="caution">
    <text evidence="7">The sequence shown here is derived from an EMBL/GenBank/DDBJ whole genome shotgun (WGS) entry which is preliminary data.</text>
</comment>
<dbReference type="GO" id="GO:0030288">
    <property type="term" value="C:outer membrane-bounded periplasmic space"/>
    <property type="evidence" value="ECO:0007669"/>
    <property type="project" value="TreeGrafter"/>
</dbReference>
<keyword evidence="3" id="KW-0378">Hydrolase</keyword>
<dbReference type="EC" id="3.5.1.28" evidence="2"/>
<comment type="catalytic activity">
    <reaction evidence="1">
        <text>Hydrolyzes the link between N-acetylmuramoyl residues and L-amino acid residues in certain cell-wall glycopeptides.</text>
        <dbReference type="EC" id="3.5.1.28"/>
    </reaction>
</comment>
<keyword evidence="5" id="KW-0732">Signal</keyword>
<dbReference type="Proteomes" id="UP000247973">
    <property type="component" value="Unassembled WGS sequence"/>
</dbReference>
<dbReference type="EMBL" id="QICL01000024">
    <property type="protein sequence ID" value="PXV61913.1"/>
    <property type="molecule type" value="Genomic_DNA"/>
</dbReference>
<dbReference type="SMART" id="SM00646">
    <property type="entry name" value="Ami_3"/>
    <property type="match status" value="1"/>
</dbReference>
<evidence type="ECO:0000256" key="2">
    <source>
        <dbReference type="ARBA" id="ARBA00011901"/>
    </source>
</evidence>
<dbReference type="CDD" id="cd02696">
    <property type="entry name" value="MurNAc-LAA"/>
    <property type="match status" value="1"/>
</dbReference>
<evidence type="ECO:0000256" key="3">
    <source>
        <dbReference type="ARBA" id="ARBA00022801"/>
    </source>
</evidence>
<evidence type="ECO:0000313" key="7">
    <source>
        <dbReference type="EMBL" id="PXV61913.1"/>
    </source>
</evidence>
<feature type="region of interest" description="Disordered" evidence="4">
    <location>
        <begin position="255"/>
        <end position="364"/>
    </location>
</feature>
<protein>
    <recommendedName>
        <fullName evidence="2">N-acetylmuramoyl-L-alanine amidase</fullName>
        <ecNumber evidence="2">3.5.1.28</ecNumber>
    </recommendedName>
</protein>
<gene>
    <name evidence="7" type="ORF">CLV62_12468</name>
</gene>
<evidence type="ECO:0000256" key="5">
    <source>
        <dbReference type="SAM" id="SignalP"/>
    </source>
</evidence>
<evidence type="ECO:0000256" key="1">
    <source>
        <dbReference type="ARBA" id="ARBA00001561"/>
    </source>
</evidence>
<name>A0A2V3PM95_9BACT</name>
<sequence>MKKILFIFTIFFLVAYTTAYAADDKFVVVIDAGHGGKDGGAVRGTYKEKDINLGVALALGKLIESNMRDVKVVYTRKTDVFVDLYKRADIANKAKANLFISIHTNSTAAKVTTASGADTYILGLAKSEENLAVAKRENSVILLEDNYNKRYEGFDPNSPESNIIFEFMTDKYMEQSLQFASNVQSGFSGVARRVDRGVLQAGFLVLRESGMPSVLIELGFINNPAEAKYLTSSTGQRNMASAIFSGLEKYKKEFDKKQGKSYAGTTQSSRRTEPVKSDNIIVEDRSEISDSRSSQDTNTANQTKSNNRPKYISKNTDVSQLTSGNTTKRTPTKQEQPRKTESTSSNTTTPVKENKTTPKVNNNTTTVVPSEAIEYRIQFLTGGSKLATNSPQFKGLSPVSFYMDGSTYKYTYGSAATEAEAFRLQKEARAKFKDAFIVRFKNNVRIK</sequence>
<dbReference type="SUPFAM" id="SSF53187">
    <property type="entry name" value="Zn-dependent exopeptidases"/>
    <property type="match status" value="1"/>
</dbReference>
<dbReference type="GO" id="GO:0008745">
    <property type="term" value="F:N-acetylmuramoyl-L-alanine amidase activity"/>
    <property type="evidence" value="ECO:0007669"/>
    <property type="project" value="UniProtKB-EC"/>
</dbReference>
<dbReference type="InterPro" id="IPR050695">
    <property type="entry name" value="N-acetylmuramoyl_amidase_3"/>
</dbReference>
<feature type="domain" description="MurNAc-LAA" evidence="6">
    <location>
        <begin position="88"/>
        <end position="248"/>
    </location>
</feature>
<dbReference type="Gene3D" id="3.40.630.40">
    <property type="entry name" value="Zn-dependent exopeptidases"/>
    <property type="match status" value="1"/>
</dbReference>
<dbReference type="InterPro" id="IPR002508">
    <property type="entry name" value="MurNAc-LAA_cat"/>
</dbReference>
<dbReference type="PANTHER" id="PTHR30404">
    <property type="entry name" value="N-ACETYLMURAMOYL-L-ALANINE AMIDASE"/>
    <property type="match status" value="1"/>
</dbReference>
<accession>A0A2V3PM95</accession>
<dbReference type="Pfam" id="PF01520">
    <property type="entry name" value="Amidase_3"/>
    <property type="match status" value="1"/>
</dbReference>
<feature type="signal peptide" evidence="5">
    <location>
        <begin position="1"/>
        <end position="21"/>
    </location>
</feature>
<dbReference type="RefSeq" id="WP_110311786.1">
    <property type="nucleotide sequence ID" value="NZ_QICL01000024.1"/>
</dbReference>
<evidence type="ECO:0000256" key="4">
    <source>
        <dbReference type="SAM" id="MobiDB-lite"/>
    </source>
</evidence>
<organism evidence="7 8">
    <name type="scientific">Dysgonomonas alginatilytica</name>
    <dbReference type="NCBI Taxonomy" id="1605892"/>
    <lineage>
        <taxon>Bacteria</taxon>
        <taxon>Pseudomonadati</taxon>
        <taxon>Bacteroidota</taxon>
        <taxon>Bacteroidia</taxon>
        <taxon>Bacteroidales</taxon>
        <taxon>Dysgonomonadaceae</taxon>
        <taxon>Dysgonomonas</taxon>
    </lineage>
</organism>
<feature type="compositionally biased region" description="Polar residues" evidence="4">
    <location>
        <begin position="295"/>
        <end position="329"/>
    </location>
</feature>
<dbReference type="OrthoDB" id="9806267at2"/>
<dbReference type="FunFam" id="3.40.630.40:FF:000005">
    <property type="entry name" value="N-acetylmuramoyl-L-alanine amidase (AmiA)"/>
    <property type="match status" value="1"/>
</dbReference>
<dbReference type="AlphaFoldDB" id="A0A2V3PM95"/>
<keyword evidence="8" id="KW-1185">Reference proteome</keyword>
<evidence type="ECO:0000259" key="6">
    <source>
        <dbReference type="SMART" id="SM00646"/>
    </source>
</evidence>